<keyword evidence="7" id="KW-0663">Pyridoxal phosphate</keyword>
<comment type="pathway">
    <text evidence="2">Cofactor biosynthesis; thiamine diphosphate biosynthesis.</text>
</comment>
<dbReference type="EMBL" id="HBIP01025312">
    <property type="protein sequence ID" value="CAE0500167.1"/>
    <property type="molecule type" value="Transcribed_RNA"/>
</dbReference>
<evidence type="ECO:0000256" key="10">
    <source>
        <dbReference type="ARBA" id="ARBA00033171"/>
    </source>
</evidence>
<organism evidence="13">
    <name type="scientific">Dunaliella tertiolecta</name>
    <name type="common">Green alga</name>
    <dbReference type="NCBI Taxonomy" id="3047"/>
    <lineage>
        <taxon>Eukaryota</taxon>
        <taxon>Viridiplantae</taxon>
        <taxon>Chlorophyta</taxon>
        <taxon>core chlorophytes</taxon>
        <taxon>Chlorophyceae</taxon>
        <taxon>CS clade</taxon>
        <taxon>Chlamydomonadales</taxon>
        <taxon>Dunaliellaceae</taxon>
        <taxon>Dunaliella</taxon>
    </lineage>
</organism>
<protein>
    <recommendedName>
        <fullName evidence="10">Thiamine pyrimidine synthase</fullName>
    </recommendedName>
</protein>
<proteinExistence type="inferred from homology"/>
<keyword evidence="8" id="KW-0784">Thiamine biosynthesis</keyword>
<dbReference type="PANTHER" id="PTHR31528">
    <property type="entry name" value="4-AMINO-5-HYDROXYMETHYL-2-METHYLPYRIMIDINE PHOSPHATE SYNTHASE THI11-RELATED"/>
    <property type="match status" value="1"/>
</dbReference>
<evidence type="ECO:0000256" key="8">
    <source>
        <dbReference type="ARBA" id="ARBA00022977"/>
    </source>
</evidence>
<keyword evidence="6" id="KW-0479">Metal-binding</keyword>
<name>A0A7S3VQS2_DUNTE</name>
<accession>A0A7S3VQS2</accession>
<dbReference type="SUPFAM" id="SSF53850">
    <property type="entry name" value="Periplasmic binding protein-like II"/>
    <property type="match status" value="1"/>
</dbReference>
<keyword evidence="5" id="KW-0808">Transferase</keyword>
<evidence type="ECO:0000256" key="11">
    <source>
        <dbReference type="ARBA" id="ARBA00048179"/>
    </source>
</evidence>
<sequence>MPVQTVSCRLDWTPNVNHSGFFIAQEQGLYAQAGLDVQLVSPHTDEYKSTPLSHVAEKTADFAITPSESVISYNTWPDGSKPKVQGIAACLQDSTSAIVTLKDSGLDRPNKLDGKRYASYGARYEGRIVQTMIKHDGGKGDYQELALPMLGIWNSLVKKEAEATWVFLGWEGVEAKMKGIALNTFKLEDYGVKYGYSPLLVTHPDTLSSKPDMVRAFLSATAQGFEFAAAHPEVAAEQFLSAVSKAYASCPLPEPLDKDMVKEAQVFTASHYLNSDGRWGVMQPKVWDDFLDWLCANGLLTTKVQSRASASDKSTSLDGLRQGDVGEPIPREAISSKSLFTNDFLPKS</sequence>
<evidence type="ECO:0000256" key="4">
    <source>
        <dbReference type="ARBA" id="ARBA00011738"/>
    </source>
</evidence>
<evidence type="ECO:0000256" key="3">
    <source>
        <dbReference type="ARBA" id="ARBA00009406"/>
    </source>
</evidence>
<comment type="subunit">
    <text evidence="4">Homodimer.</text>
</comment>
<reference evidence="13" key="1">
    <citation type="submission" date="2021-01" db="EMBL/GenBank/DDBJ databases">
        <authorList>
            <person name="Corre E."/>
            <person name="Pelletier E."/>
            <person name="Niang G."/>
            <person name="Scheremetjew M."/>
            <person name="Finn R."/>
            <person name="Kale V."/>
            <person name="Holt S."/>
            <person name="Cochrane G."/>
            <person name="Meng A."/>
            <person name="Brown T."/>
            <person name="Cohen L."/>
        </authorList>
    </citation>
    <scope>NUCLEOTIDE SEQUENCE</scope>
    <source>
        <strain evidence="13">CCMP1320</strain>
    </source>
</reference>
<evidence type="ECO:0000259" key="12">
    <source>
        <dbReference type="Pfam" id="PF09084"/>
    </source>
</evidence>
<feature type="domain" description="SsuA/THI5-like" evidence="12">
    <location>
        <begin position="15"/>
        <end position="235"/>
    </location>
</feature>
<dbReference type="GO" id="GO:0046872">
    <property type="term" value="F:metal ion binding"/>
    <property type="evidence" value="ECO:0007669"/>
    <property type="project" value="UniProtKB-KW"/>
</dbReference>
<dbReference type="GO" id="GO:0016740">
    <property type="term" value="F:transferase activity"/>
    <property type="evidence" value="ECO:0007669"/>
    <property type="project" value="UniProtKB-KW"/>
</dbReference>
<evidence type="ECO:0000256" key="6">
    <source>
        <dbReference type="ARBA" id="ARBA00022723"/>
    </source>
</evidence>
<keyword evidence="9" id="KW-0408">Iron</keyword>
<dbReference type="UniPathway" id="UPA00060"/>
<dbReference type="GO" id="GO:0009229">
    <property type="term" value="P:thiamine diphosphate biosynthetic process"/>
    <property type="evidence" value="ECO:0007669"/>
    <property type="project" value="UniProtKB-UniPathway"/>
</dbReference>
<comment type="function">
    <text evidence="1">Responsible for the formation of the pyrimidine heterocycle in the thiamine biosynthesis pathway. Catalyzes the formation of hydroxymethylpyrimidine phosphate (HMP-P) from histidine and pyridoxal phosphate (PLP). The protein uses PLP and the active site histidine to form HMP-P, generating an inactive enzyme. The enzyme can only undergo a single turnover, which suggests it is a suicide enzyme.</text>
</comment>
<dbReference type="Pfam" id="PF09084">
    <property type="entry name" value="NMT1"/>
    <property type="match status" value="1"/>
</dbReference>
<gene>
    <name evidence="13" type="ORF">DTER00134_LOCUS15240</name>
</gene>
<evidence type="ECO:0000256" key="5">
    <source>
        <dbReference type="ARBA" id="ARBA00022679"/>
    </source>
</evidence>
<evidence type="ECO:0000256" key="7">
    <source>
        <dbReference type="ARBA" id="ARBA00022898"/>
    </source>
</evidence>
<dbReference type="InterPro" id="IPR027939">
    <property type="entry name" value="NMT1/THI5"/>
</dbReference>
<evidence type="ECO:0000256" key="1">
    <source>
        <dbReference type="ARBA" id="ARBA00003469"/>
    </source>
</evidence>
<evidence type="ECO:0000313" key="13">
    <source>
        <dbReference type="EMBL" id="CAE0500167.1"/>
    </source>
</evidence>
<evidence type="ECO:0000256" key="9">
    <source>
        <dbReference type="ARBA" id="ARBA00023004"/>
    </source>
</evidence>
<dbReference type="PANTHER" id="PTHR31528:SF1">
    <property type="entry name" value="4-AMINO-5-HYDROXYMETHYL-2-METHYLPYRIMIDINE PHOSPHATE SYNTHASE THI11-RELATED"/>
    <property type="match status" value="1"/>
</dbReference>
<dbReference type="GO" id="GO:0009228">
    <property type="term" value="P:thiamine biosynthetic process"/>
    <property type="evidence" value="ECO:0007669"/>
    <property type="project" value="UniProtKB-KW"/>
</dbReference>
<comment type="similarity">
    <text evidence="3">Belongs to the NMT1/THI5 family.</text>
</comment>
<comment type="catalytic activity">
    <reaction evidence="11">
        <text>N(6)-(pyridoxal phosphate)-L-lysyl-[4-amino-5-hydroxymethyl-2-methylpyrimidine phosphate synthase] + L-histidyl-[4-amino-5-hydroxymethyl-2-methylpyrimidine phosphate synthase] + 2 Fe(3+) + 4 H2O = L-lysyl-[4-amino-5-hydroxymethyl-2-methylpyrimidine phosphate synthase] + (2S)-2-amino-5-hydroxy-4-oxopentanoyl-[4-amino-5-hydroxymethyl-2-methylpyrimidine phosphate synthase] + 4-amino-2-methyl-5-(phosphooxymethyl)pyrimidine + 3-oxopropanoate + 2 Fe(2+) + 2 H(+)</text>
        <dbReference type="Rhea" id="RHEA:65756"/>
        <dbReference type="Rhea" id="RHEA-COMP:16892"/>
        <dbReference type="Rhea" id="RHEA-COMP:16893"/>
        <dbReference type="Rhea" id="RHEA-COMP:16894"/>
        <dbReference type="Rhea" id="RHEA-COMP:16895"/>
        <dbReference type="ChEBI" id="CHEBI:15377"/>
        <dbReference type="ChEBI" id="CHEBI:15378"/>
        <dbReference type="ChEBI" id="CHEBI:29033"/>
        <dbReference type="ChEBI" id="CHEBI:29034"/>
        <dbReference type="ChEBI" id="CHEBI:29969"/>
        <dbReference type="ChEBI" id="CHEBI:29979"/>
        <dbReference type="ChEBI" id="CHEBI:33190"/>
        <dbReference type="ChEBI" id="CHEBI:58354"/>
        <dbReference type="ChEBI" id="CHEBI:143915"/>
        <dbReference type="ChEBI" id="CHEBI:157692"/>
    </reaction>
    <physiologicalReaction direction="left-to-right" evidence="11">
        <dbReference type="Rhea" id="RHEA:65757"/>
    </physiologicalReaction>
</comment>
<evidence type="ECO:0000256" key="2">
    <source>
        <dbReference type="ARBA" id="ARBA00004948"/>
    </source>
</evidence>
<dbReference type="AlphaFoldDB" id="A0A7S3VQS2"/>
<dbReference type="Gene3D" id="3.40.190.10">
    <property type="entry name" value="Periplasmic binding protein-like II"/>
    <property type="match status" value="2"/>
</dbReference>
<dbReference type="InterPro" id="IPR015168">
    <property type="entry name" value="SsuA/THI5"/>
</dbReference>